<dbReference type="AlphaFoldDB" id="A0A1D1ZME2"/>
<dbReference type="EMBL" id="GDKF01010544">
    <property type="protein sequence ID" value="JAT68078.1"/>
    <property type="molecule type" value="Transcribed_RNA"/>
</dbReference>
<feature type="region of interest" description="Disordered" evidence="1">
    <location>
        <begin position="1"/>
        <end position="196"/>
    </location>
</feature>
<feature type="compositionally biased region" description="Low complexity" evidence="1">
    <location>
        <begin position="28"/>
        <end position="46"/>
    </location>
</feature>
<evidence type="ECO:0000313" key="2">
    <source>
        <dbReference type="EMBL" id="JAT68078.1"/>
    </source>
</evidence>
<organism evidence="2">
    <name type="scientific">Auxenochlorella protothecoides</name>
    <name type="common">Green microalga</name>
    <name type="synonym">Chlorella protothecoides</name>
    <dbReference type="NCBI Taxonomy" id="3075"/>
    <lineage>
        <taxon>Eukaryota</taxon>
        <taxon>Viridiplantae</taxon>
        <taxon>Chlorophyta</taxon>
        <taxon>core chlorophytes</taxon>
        <taxon>Trebouxiophyceae</taxon>
        <taxon>Chlorellales</taxon>
        <taxon>Chlorellaceae</taxon>
        <taxon>Auxenochlorella</taxon>
    </lineage>
</organism>
<evidence type="ECO:0000256" key="1">
    <source>
        <dbReference type="SAM" id="MobiDB-lite"/>
    </source>
</evidence>
<accession>A0A1D1ZME2</accession>
<proteinExistence type="predicted"/>
<name>A0A1D1ZME2_AUXPR</name>
<protein>
    <submittedName>
        <fullName evidence="2">Uncharacterized protein</fullName>
    </submittedName>
</protein>
<feature type="compositionally biased region" description="Low complexity" evidence="1">
    <location>
        <begin position="93"/>
        <end position="108"/>
    </location>
</feature>
<feature type="compositionally biased region" description="Basic and acidic residues" evidence="1">
    <location>
        <begin position="173"/>
        <end position="190"/>
    </location>
</feature>
<reference evidence="2" key="1">
    <citation type="submission" date="2015-08" db="EMBL/GenBank/DDBJ databases">
        <authorList>
            <person name="Babu N.S."/>
            <person name="Beckwith C.J."/>
            <person name="Beseler K.G."/>
            <person name="Brison A."/>
            <person name="Carone J.V."/>
            <person name="Caskin T.P."/>
            <person name="Diamond M."/>
            <person name="Durham M.E."/>
            <person name="Foxe J.M."/>
            <person name="Go M."/>
            <person name="Henderson B.A."/>
            <person name="Jones I.B."/>
            <person name="McGettigan J.A."/>
            <person name="Micheletti S.J."/>
            <person name="Nasrallah M.E."/>
            <person name="Ortiz D."/>
            <person name="Piller C.R."/>
            <person name="Privatt S.R."/>
            <person name="Schneider S.L."/>
            <person name="Sharp S."/>
            <person name="Smith T.C."/>
            <person name="Stanton J.D."/>
            <person name="Ullery H.E."/>
            <person name="Wilson R.J."/>
            <person name="Serrano M.G."/>
            <person name="Buck G."/>
            <person name="Lee V."/>
            <person name="Wang Y."/>
            <person name="Carvalho R."/>
            <person name="Voegtly L."/>
            <person name="Shi R."/>
            <person name="Duckworth R."/>
            <person name="Johnson A."/>
            <person name="Loviza R."/>
            <person name="Walstead R."/>
            <person name="Shah Z."/>
            <person name="Kiflezghi M."/>
            <person name="Wade K."/>
            <person name="Ball S.L."/>
            <person name="Bradley K.W."/>
            <person name="Asai D.J."/>
            <person name="Bowman C.A."/>
            <person name="Russell D.A."/>
            <person name="Pope W.H."/>
            <person name="Jacobs-Sera D."/>
            <person name="Hendrix R.W."/>
            <person name="Hatfull G.F."/>
        </authorList>
    </citation>
    <scope>NUCLEOTIDE SEQUENCE</scope>
</reference>
<gene>
    <name evidence="2" type="ORF">g.44735</name>
</gene>
<sequence length="330" mass="34720">MTPEKGTDAESPGFASSLAGRLERKARSAATSSTPSASSPAMRPPTTFSPLSRPTPRDSAGSTVVRASRYRPFVAPSAASASLWTPPPKASRPLSPASTAPTCTSSGSEEARPVSRPRRCRLPAPPKASLHDAAARQGTPLPKAASGTIAPGDAAPRSPPNLCWSPFVKRSPSSKEHGESGIHASTDFHQDPSQARTATELHIHLRRCMPELQVPEWSEGAALSLPEPPPRQEVKEALGRLEELQKVAAALLGDMARDRRDASPSNVVSSARAQATLGMLEARQRGLARRAEPGPLIPPAVQARLSRLAELRAEAAALLSAPPLPLVTSH</sequence>